<accession>A0A817UDR0</accession>
<reference evidence="1" key="1">
    <citation type="submission" date="2021-02" db="EMBL/GenBank/DDBJ databases">
        <authorList>
            <person name="Nowell W R."/>
        </authorList>
    </citation>
    <scope>NUCLEOTIDE SEQUENCE</scope>
</reference>
<name>A0A817UDR0_9BILA</name>
<dbReference type="AlphaFoldDB" id="A0A817UDR0"/>
<organism evidence="1 2">
    <name type="scientific">Rotaria socialis</name>
    <dbReference type="NCBI Taxonomy" id="392032"/>
    <lineage>
        <taxon>Eukaryota</taxon>
        <taxon>Metazoa</taxon>
        <taxon>Spiralia</taxon>
        <taxon>Gnathifera</taxon>
        <taxon>Rotifera</taxon>
        <taxon>Eurotatoria</taxon>
        <taxon>Bdelloidea</taxon>
        <taxon>Philodinida</taxon>
        <taxon>Philodinidae</taxon>
        <taxon>Rotaria</taxon>
    </lineage>
</organism>
<comment type="caution">
    <text evidence="1">The sequence shown here is derived from an EMBL/GenBank/DDBJ whole genome shotgun (WGS) entry which is preliminary data.</text>
</comment>
<protein>
    <recommendedName>
        <fullName evidence="3">RING-type domain-containing protein</fullName>
    </recommendedName>
</protein>
<dbReference type="Proteomes" id="UP000663869">
    <property type="component" value="Unassembled WGS sequence"/>
</dbReference>
<sequence>MPSPLITGNALHSFDIQEMMDHPQFSKRVATLSRDMCTLCLNELPNDTGVYQLQCPADICTYYLCHSCMKCVFSFQHIKFYQCFICHTQYQLKDAEKILRNRLVALDEPILQRSFEALMQDLPNQFKPEIIQKKEQQQQKIQPLKGFQRVITQCIMNPDMNEEQVEEVRQSVPNLSEFLEEQMSESIDVEETRPILSSTCTPAVIPRESTNEGQVETATVNKTIWSAICEICFNIWHSIKSFTRFVGNLIASVCMSLYRYLRYCPNSLRTVLKQQIDKINHYFAHSHIQ</sequence>
<gene>
    <name evidence="1" type="ORF">FME351_LOCUS2298</name>
</gene>
<evidence type="ECO:0008006" key="3">
    <source>
        <dbReference type="Google" id="ProtNLM"/>
    </source>
</evidence>
<evidence type="ECO:0000313" key="2">
    <source>
        <dbReference type="Proteomes" id="UP000663869"/>
    </source>
</evidence>
<evidence type="ECO:0000313" key="1">
    <source>
        <dbReference type="EMBL" id="CAF3329282.1"/>
    </source>
</evidence>
<dbReference type="EMBL" id="CAJNYU010000114">
    <property type="protein sequence ID" value="CAF3329282.1"/>
    <property type="molecule type" value="Genomic_DNA"/>
</dbReference>
<proteinExistence type="predicted"/>